<dbReference type="PANTHER" id="PTHR11306:SF0">
    <property type="entry name" value="PHOSPHATIDYLGLYCEROL_PHOSPHATIDYLINOSITOL TRANSFER PROTEIN"/>
    <property type="match status" value="1"/>
</dbReference>
<comment type="caution">
    <text evidence="8">The sequence shown here is derived from an EMBL/GenBank/DDBJ whole genome shotgun (WGS) entry which is preliminary data.</text>
</comment>
<evidence type="ECO:0000256" key="2">
    <source>
        <dbReference type="ARBA" id="ARBA00006370"/>
    </source>
</evidence>
<gene>
    <name evidence="8" type="ORF">Vafri_6896</name>
</gene>
<dbReference type="EMBL" id="BNCO01000009">
    <property type="protein sequence ID" value="GIL50747.1"/>
    <property type="molecule type" value="Genomic_DNA"/>
</dbReference>
<evidence type="ECO:0000256" key="1">
    <source>
        <dbReference type="ARBA" id="ARBA00002053"/>
    </source>
</evidence>
<dbReference type="SMART" id="SM00737">
    <property type="entry name" value="ML"/>
    <property type="match status" value="1"/>
</dbReference>
<feature type="domain" description="MD-2-related lipid-recognition" evidence="7">
    <location>
        <begin position="25"/>
        <end position="143"/>
    </location>
</feature>
<comment type="function">
    <text evidence="1">Catalyzes the intermembrane transfer of phosphatidylglycerol and phosphatidylinositol.</text>
</comment>
<dbReference type="InterPro" id="IPR003172">
    <property type="entry name" value="ML_dom"/>
</dbReference>
<organism evidence="8 9">
    <name type="scientific">Volvox africanus</name>
    <dbReference type="NCBI Taxonomy" id="51714"/>
    <lineage>
        <taxon>Eukaryota</taxon>
        <taxon>Viridiplantae</taxon>
        <taxon>Chlorophyta</taxon>
        <taxon>core chlorophytes</taxon>
        <taxon>Chlorophyceae</taxon>
        <taxon>CS clade</taxon>
        <taxon>Chlamydomonadales</taxon>
        <taxon>Volvocaceae</taxon>
        <taxon>Volvox</taxon>
    </lineage>
</organism>
<dbReference type="Pfam" id="PF02221">
    <property type="entry name" value="E1_DerP2_DerF2"/>
    <property type="match status" value="1"/>
</dbReference>
<evidence type="ECO:0000259" key="7">
    <source>
        <dbReference type="SMART" id="SM00737"/>
    </source>
</evidence>
<evidence type="ECO:0000256" key="6">
    <source>
        <dbReference type="ARBA" id="ARBA00023055"/>
    </source>
</evidence>
<dbReference type="GO" id="GO:0015918">
    <property type="term" value="P:sterol transport"/>
    <property type="evidence" value="ECO:0007669"/>
    <property type="project" value="InterPro"/>
</dbReference>
<keyword evidence="4" id="KW-0813">Transport</keyword>
<feature type="non-terminal residue" evidence="8">
    <location>
        <position position="1"/>
    </location>
</feature>
<protein>
    <recommendedName>
        <fullName evidence="7">MD-2-related lipid-recognition domain-containing protein</fullName>
    </recommendedName>
</protein>
<comment type="similarity">
    <text evidence="2">Belongs to the NPC2 family.</text>
</comment>
<accession>A0A8J4B3P5</accession>
<evidence type="ECO:0000256" key="5">
    <source>
        <dbReference type="ARBA" id="ARBA00022729"/>
    </source>
</evidence>
<dbReference type="InterPro" id="IPR014756">
    <property type="entry name" value="Ig_E-set"/>
</dbReference>
<proteinExistence type="inferred from homology"/>
<evidence type="ECO:0000256" key="4">
    <source>
        <dbReference type="ARBA" id="ARBA00022448"/>
    </source>
</evidence>
<dbReference type="PANTHER" id="PTHR11306">
    <property type="entry name" value="NIEMANN PICK TYPE C2 PROTEIN NPC2-RELATED"/>
    <property type="match status" value="1"/>
</dbReference>
<dbReference type="InterPro" id="IPR039670">
    <property type="entry name" value="NPC2-like"/>
</dbReference>
<evidence type="ECO:0000256" key="3">
    <source>
        <dbReference type="ARBA" id="ARBA00011245"/>
    </source>
</evidence>
<keyword evidence="5" id="KW-0732">Signal</keyword>
<dbReference type="SUPFAM" id="SSF81296">
    <property type="entry name" value="E set domains"/>
    <property type="match status" value="1"/>
</dbReference>
<dbReference type="Proteomes" id="UP000747399">
    <property type="component" value="Unassembled WGS sequence"/>
</dbReference>
<evidence type="ECO:0000313" key="8">
    <source>
        <dbReference type="EMBL" id="GIL50747.1"/>
    </source>
</evidence>
<dbReference type="GO" id="GO:0032934">
    <property type="term" value="F:sterol binding"/>
    <property type="evidence" value="ECO:0007669"/>
    <property type="project" value="InterPro"/>
</dbReference>
<dbReference type="AlphaFoldDB" id="A0A8J4B3P5"/>
<comment type="subunit">
    <text evidence="3">Monomer.</text>
</comment>
<keyword evidence="9" id="KW-1185">Reference proteome</keyword>
<name>A0A8J4B3P5_9CHLO</name>
<dbReference type="Gene3D" id="2.60.40.770">
    <property type="match status" value="1"/>
</dbReference>
<reference evidence="8" key="1">
    <citation type="journal article" date="2021" name="Proc. Natl. Acad. Sci. U.S.A.">
        <title>Three genomes in the algal genus Volvox reveal the fate of a haploid sex-determining region after a transition to homothallism.</title>
        <authorList>
            <person name="Yamamoto K."/>
            <person name="Hamaji T."/>
            <person name="Kawai-Toyooka H."/>
            <person name="Matsuzaki R."/>
            <person name="Takahashi F."/>
            <person name="Nishimura Y."/>
            <person name="Kawachi M."/>
            <person name="Noguchi H."/>
            <person name="Minakuchi Y."/>
            <person name="Umen J.G."/>
            <person name="Toyoda A."/>
            <person name="Nozaki H."/>
        </authorList>
    </citation>
    <scope>NUCLEOTIDE SEQUENCE</scope>
    <source>
        <strain evidence="8">NIES-3780</strain>
    </source>
</reference>
<sequence>DEADISDGSAEDDVEDAAAVLGMTWKVCGGGPPGAPMLSPDSVTLAPDPPHHGRTLAVNISGINPVSTSGGRLRVVVLYMGFKVYTYESALCDAMTCPLVEGAAFELQVSQKLPVLAPPGAYQMEITGEDQSSVRFMCVQISFQVALPAARVGP</sequence>
<evidence type="ECO:0000313" key="9">
    <source>
        <dbReference type="Proteomes" id="UP000747399"/>
    </source>
</evidence>
<keyword evidence="6" id="KW-0445">Lipid transport</keyword>